<name>A0A6J2Y127_SITOR</name>
<gene>
    <name evidence="3" type="primary">LOC115882861</name>
</gene>
<dbReference type="GeneID" id="115882861"/>
<proteinExistence type="predicted"/>
<sequence length="577" mass="67493">MYFLVKNIHPYSRQVQLKKLYKNGHLNANYLNKYMSHFIVHPEKLKQVIKEKDAHMLCQFFDSEEYKRRVTEFLEMQSRILSTNTFVGVKPSNIKYQHVLSCAQPSYQATKTLIDGNMKEESTPKEQNTRKKKFRKGTIFDQMLMSKANKEEFRTQITKSSSKRLPPKKVTHRTTIMPIFLKKIKNKPQHSINVQEYLDEDTILSENVKETLPESAKKHNFGLEVNREPMYAQILHRSSMYKKKNKKKYTDGQEKTVEVQKKLPKTQSVARNDKKTLSRYSPLKSEPVEVEERNVNQTFERNPPRLSNSNNPSTKISGATSKFQSPTLKLYPKKNMNLKSYSQLLLTEPVKCKTSKRERYRPFDLEGNQTKIKILKKKEPPPKKVITLMELVHDTQKNKRLEWEQGMEQKNAVKLAKRNAMKKSRYNDLELLSLFRQMKTIGEPKEQTEGKPNTKEDIVSRDIDLTDSKVPKSSTDKQSFTYKMVTKCRNNINSNLKQKFNINTPFWKKSLSETPFGQDALDLKMAIETSNMVSKNITECLHKPIPHFVQFAKRPSSKRMQQCFGFHKSAKLPSQKH</sequence>
<dbReference type="AlphaFoldDB" id="A0A6J2Y127"/>
<keyword evidence="2" id="KW-1185">Reference proteome</keyword>
<evidence type="ECO:0000313" key="3">
    <source>
        <dbReference type="RefSeq" id="XP_030757006.1"/>
    </source>
</evidence>
<dbReference type="Proteomes" id="UP000504635">
    <property type="component" value="Unplaced"/>
</dbReference>
<dbReference type="OrthoDB" id="6784725at2759"/>
<evidence type="ECO:0000313" key="2">
    <source>
        <dbReference type="Proteomes" id="UP000504635"/>
    </source>
</evidence>
<organism evidence="2 3">
    <name type="scientific">Sitophilus oryzae</name>
    <name type="common">Rice weevil</name>
    <name type="synonym">Curculio oryzae</name>
    <dbReference type="NCBI Taxonomy" id="7048"/>
    <lineage>
        <taxon>Eukaryota</taxon>
        <taxon>Metazoa</taxon>
        <taxon>Ecdysozoa</taxon>
        <taxon>Arthropoda</taxon>
        <taxon>Hexapoda</taxon>
        <taxon>Insecta</taxon>
        <taxon>Pterygota</taxon>
        <taxon>Neoptera</taxon>
        <taxon>Endopterygota</taxon>
        <taxon>Coleoptera</taxon>
        <taxon>Polyphaga</taxon>
        <taxon>Cucujiformia</taxon>
        <taxon>Curculionidae</taxon>
        <taxon>Dryophthorinae</taxon>
        <taxon>Sitophilus</taxon>
    </lineage>
</organism>
<feature type="compositionally biased region" description="Low complexity" evidence="1">
    <location>
        <begin position="304"/>
        <end position="313"/>
    </location>
</feature>
<dbReference type="InParanoid" id="A0A6J2Y127"/>
<protein>
    <submittedName>
        <fullName evidence="3">Uncharacterized protein LOC115882861</fullName>
    </submittedName>
</protein>
<reference evidence="3" key="1">
    <citation type="submission" date="2025-08" db="UniProtKB">
        <authorList>
            <consortium name="RefSeq"/>
        </authorList>
    </citation>
    <scope>IDENTIFICATION</scope>
    <source>
        <tissue evidence="3">Gonads</tissue>
    </source>
</reference>
<evidence type="ECO:0000256" key="1">
    <source>
        <dbReference type="SAM" id="MobiDB-lite"/>
    </source>
</evidence>
<dbReference type="RefSeq" id="XP_030757006.1">
    <property type="nucleotide sequence ID" value="XM_030901146.1"/>
</dbReference>
<dbReference type="KEGG" id="soy:115882861"/>
<accession>A0A6J2Y127</accession>
<feature type="region of interest" description="Disordered" evidence="1">
    <location>
        <begin position="297"/>
        <end position="320"/>
    </location>
</feature>